<name>A0A0D0A7B6_9AGAM</name>
<sequence>MLHQQVDRGNCHIPNLPLMLIRDQGEPRVCAIHSFPFNVAQIDEVSQTNELLGIWVARFRDHFILVCMLKQRNSQTCIISCLGHVYRVSLYFSTGYERLLAAKRSEWLTKCKCGRAVH</sequence>
<evidence type="ECO:0000313" key="1">
    <source>
        <dbReference type="EMBL" id="KIK37481.1"/>
    </source>
</evidence>
<reference evidence="2" key="2">
    <citation type="submission" date="2015-01" db="EMBL/GenBank/DDBJ databases">
        <title>Evolutionary Origins and Diversification of the Mycorrhizal Mutualists.</title>
        <authorList>
            <consortium name="DOE Joint Genome Institute"/>
            <consortium name="Mycorrhizal Genomics Consortium"/>
            <person name="Kohler A."/>
            <person name="Kuo A."/>
            <person name="Nagy L.G."/>
            <person name="Floudas D."/>
            <person name="Copeland A."/>
            <person name="Barry K.W."/>
            <person name="Cichocki N."/>
            <person name="Veneault-Fourrey C."/>
            <person name="LaButti K."/>
            <person name="Lindquist E.A."/>
            <person name="Lipzen A."/>
            <person name="Lundell T."/>
            <person name="Morin E."/>
            <person name="Murat C."/>
            <person name="Riley R."/>
            <person name="Ohm R."/>
            <person name="Sun H."/>
            <person name="Tunlid A."/>
            <person name="Henrissat B."/>
            <person name="Grigoriev I.V."/>
            <person name="Hibbett D.S."/>
            <person name="Martin F."/>
        </authorList>
    </citation>
    <scope>NUCLEOTIDE SEQUENCE [LARGE SCALE GENOMIC DNA]</scope>
    <source>
        <strain evidence="2">UH-Slu-Lm8-n1</strain>
    </source>
</reference>
<reference evidence="1 2" key="1">
    <citation type="submission" date="2014-04" db="EMBL/GenBank/DDBJ databases">
        <authorList>
            <consortium name="DOE Joint Genome Institute"/>
            <person name="Kuo A."/>
            <person name="Ruytinx J."/>
            <person name="Rineau F."/>
            <person name="Colpaert J."/>
            <person name="Kohler A."/>
            <person name="Nagy L.G."/>
            <person name="Floudas D."/>
            <person name="Copeland A."/>
            <person name="Barry K.W."/>
            <person name="Cichocki N."/>
            <person name="Veneault-Fourrey C."/>
            <person name="LaButti K."/>
            <person name="Lindquist E.A."/>
            <person name="Lipzen A."/>
            <person name="Lundell T."/>
            <person name="Morin E."/>
            <person name="Murat C."/>
            <person name="Sun H."/>
            <person name="Tunlid A."/>
            <person name="Henrissat B."/>
            <person name="Grigoriev I.V."/>
            <person name="Hibbett D.S."/>
            <person name="Martin F."/>
            <person name="Nordberg H.P."/>
            <person name="Cantor M.N."/>
            <person name="Hua S.X."/>
        </authorList>
    </citation>
    <scope>NUCLEOTIDE SEQUENCE [LARGE SCALE GENOMIC DNA]</scope>
    <source>
        <strain evidence="1 2">UH-Slu-Lm8-n1</strain>
    </source>
</reference>
<keyword evidence="2" id="KW-1185">Reference proteome</keyword>
<organism evidence="1 2">
    <name type="scientific">Suillus luteus UH-Slu-Lm8-n1</name>
    <dbReference type="NCBI Taxonomy" id="930992"/>
    <lineage>
        <taxon>Eukaryota</taxon>
        <taxon>Fungi</taxon>
        <taxon>Dikarya</taxon>
        <taxon>Basidiomycota</taxon>
        <taxon>Agaricomycotina</taxon>
        <taxon>Agaricomycetes</taxon>
        <taxon>Agaricomycetidae</taxon>
        <taxon>Boletales</taxon>
        <taxon>Suillineae</taxon>
        <taxon>Suillaceae</taxon>
        <taxon>Suillus</taxon>
    </lineage>
</organism>
<evidence type="ECO:0000313" key="2">
    <source>
        <dbReference type="Proteomes" id="UP000054485"/>
    </source>
</evidence>
<dbReference type="HOGENOM" id="CLU_2074683_0_0_1"/>
<dbReference type="InParanoid" id="A0A0D0A7B6"/>
<protein>
    <submittedName>
        <fullName evidence="1">Uncharacterized protein</fullName>
    </submittedName>
</protein>
<dbReference type="Proteomes" id="UP000054485">
    <property type="component" value="Unassembled WGS sequence"/>
</dbReference>
<dbReference type="EMBL" id="KN835447">
    <property type="protein sequence ID" value="KIK37481.1"/>
    <property type="molecule type" value="Genomic_DNA"/>
</dbReference>
<dbReference type="AlphaFoldDB" id="A0A0D0A7B6"/>
<proteinExistence type="predicted"/>
<accession>A0A0D0A7B6</accession>
<gene>
    <name evidence="1" type="ORF">CY34DRAFT_810285</name>
</gene>